<dbReference type="EMBL" id="MNPL01005207">
    <property type="protein sequence ID" value="OQR76177.1"/>
    <property type="molecule type" value="Genomic_DNA"/>
</dbReference>
<dbReference type="Proteomes" id="UP000192247">
    <property type="component" value="Unassembled WGS sequence"/>
</dbReference>
<reference evidence="2 3" key="1">
    <citation type="journal article" date="2017" name="Gigascience">
        <title>Draft genome of the honey bee ectoparasitic mite, Tropilaelaps mercedesae, is shaped by the parasitic life history.</title>
        <authorList>
            <person name="Dong X."/>
            <person name="Armstrong S.D."/>
            <person name="Xia D."/>
            <person name="Makepeace B.L."/>
            <person name="Darby A.C."/>
            <person name="Kadowaki T."/>
        </authorList>
    </citation>
    <scope>NUCLEOTIDE SEQUENCE [LARGE SCALE GENOMIC DNA]</scope>
    <source>
        <strain evidence="2">Wuxi-XJTLU</strain>
    </source>
</reference>
<dbReference type="Gene3D" id="3.40.50.1110">
    <property type="entry name" value="SGNH hydrolase"/>
    <property type="match status" value="1"/>
</dbReference>
<dbReference type="InterPro" id="IPR036514">
    <property type="entry name" value="SGNH_hydro_sf"/>
</dbReference>
<keyword evidence="3" id="KW-1185">Reference proteome</keyword>
<dbReference type="InterPro" id="IPR045136">
    <property type="entry name" value="Iah1-like"/>
</dbReference>
<dbReference type="InParanoid" id="A0A1V9XRQ4"/>
<dbReference type="SUPFAM" id="SSF52266">
    <property type="entry name" value="SGNH hydrolase"/>
    <property type="match status" value="1"/>
</dbReference>
<sequence>MASLVEPTRSLSTVIDYPKLFCFGDSLTQRCFNVTDGCWGSIVAARYQRQVDLLNRGFNGYTSRQAIYMLPRLLPAYARRNLPDANSVAFSPNDSDSAPESSIAALLIWFGANDACTPDSDVHVPVEEYEKNLNLLIDHAAAYGIPTSRMVLVTAPEYDHAKWTAFKARDGVPAHLIGRAEGRSKAYAEKCVEVAKKRGTRLADVYAAMTTNPDWRSLMVDGLHFNVSGAYFVAEILTKILDPLVAHLPTVFPLSVDVNRANPEEELTNWTPPSL</sequence>
<dbReference type="AlphaFoldDB" id="A0A1V9XRQ4"/>
<evidence type="ECO:0000313" key="2">
    <source>
        <dbReference type="EMBL" id="OQR76177.1"/>
    </source>
</evidence>
<accession>A0A1V9XRQ4</accession>
<evidence type="ECO:0000313" key="3">
    <source>
        <dbReference type="Proteomes" id="UP000192247"/>
    </source>
</evidence>
<dbReference type="Pfam" id="PF13472">
    <property type="entry name" value="Lipase_GDSL_2"/>
    <property type="match status" value="1"/>
</dbReference>
<gene>
    <name evidence="2" type="ORF">BIW11_03131</name>
</gene>
<dbReference type="OrthoDB" id="671439at2759"/>
<dbReference type="CDD" id="cd01838">
    <property type="entry name" value="Isoamyl_acetate_hydrolase_like"/>
    <property type="match status" value="1"/>
</dbReference>
<name>A0A1V9XRQ4_9ACAR</name>
<feature type="domain" description="SGNH hydrolase-type esterase" evidence="1">
    <location>
        <begin position="22"/>
        <end position="229"/>
    </location>
</feature>
<dbReference type="PANTHER" id="PTHR14209:SF19">
    <property type="entry name" value="ISOAMYL ACETATE-HYDROLYZING ESTERASE 1 HOMOLOG"/>
    <property type="match status" value="1"/>
</dbReference>
<comment type="caution">
    <text evidence="2">The sequence shown here is derived from an EMBL/GenBank/DDBJ whole genome shotgun (WGS) entry which is preliminary data.</text>
</comment>
<organism evidence="2 3">
    <name type="scientific">Tropilaelaps mercedesae</name>
    <dbReference type="NCBI Taxonomy" id="418985"/>
    <lineage>
        <taxon>Eukaryota</taxon>
        <taxon>Metazoa</taxon>
        <taxon>Ecdysozoa</taxon>
        <taxon>Arthropoda</taxon>
        <taxon>Chelicerata</taxon>
        <taxon>Arachnida</taxon>
        <taxon>Acari</taxon>
        <taxon>Parasitiformes</taxon>
        <taxon>Mesostigmata</taxon>
        <taxon>Gamasina</taxon>
        <taxon>Dermanyssoidea</taxon>
        <taxon>Laelapidae</taxon>
        <taxon>Tropilaelaps</taxon>
    </lineage>
</organism>
<evidence type="ECO:0000259" key="1">
    <source>
        <dbReference type="Pfam" id="PF13472"/>
    </source>
</evidence>
<dbReference type="PANTHER" id="PTHR14209">
    <property type="entry name" value="ISOAMYL ACETATE-HYDROLYZING ESTERASE 1"/>
    <property type="match status" value="1"/>
</dbReference>
<protein>
    <submittedName>
        <fullName evidence="2">Isoamyl acetate-hydrolyzing esterase 1-like</fullName>
    </submittedName>
</protein>
<dbReference type="STRING" id="418985.A0A1V9XRQ4"/>
<proteinExistence type="predicted"/>
<dbReference type="InterPro" id="IPR013830">
    <property type="entry name" value="SGNH_hydro"/>
</dbReference>